<protein>
    <recommendedName>
        <fullName evidence="1">F-box/LRR-repeat protein 15-like leucin rich repeat domain-containing protein</fullName>
    </recommendedName>
</protein>
<organism evidence="2 3">
    <name type="scientific">Papaver nudicaule</name>
    <name type="common">Iceland poppy</name>
    <dbReference type="NCBI Taxonomy" id="74823"/>
    <lineage>
        <taxon>Eukaryota</taxon>
        <taxon>Viridiplantae</taxon>
        <taxon>Streptophyta</taxon>
        <taxon>Embryophyta</taxon>
        <taxon>Tracheophyta</taxon>
        <taxon>Spermatophyta</taxon>
        <taxon>Magnoliopsida</taxon>
        <taxon>Ranunculales</taxon>
        <taxon>Papaveraceae</taxon>
        <taxon>Papaveroideae</taxon>
        <taxon>Papaver</taxon>
    </lineage>
</organism>
<dbReference type="PANTHER" id="PTHR13318">
    <property type="entry name" value="PARTNER OF PAIRED, ISOFORM B-RELATED"/>
    <property type="match status" value="1"/>
</dbReference>
<dbReference type="SMART" id="SM00367">
    <property type="entry name" value="LRR_CC"/>
    <property type="match status" value="10"/>
</dbReference>
<reference evidence="2" key="1">
    <citation type="submission" date="2022-03" db="EMBL/GenBank/DDBJ databases">
        <title>A functionally conserved STORR gene fusion in Papaver species that diverged 16.8 million years ago.</title>
        <authorList>
            <person name="Catania T."/>
        </authorList>
    </citation>
    <scope>NUCLEOTIDE SEQUENCE</scope>
    <source>
        <strain evidence="2">S-191538</strain>
    </source>
</reference>
<dbReference type="EMBL" id="JAJJMA010051598">
    <property type="protein sequence ID" value="MCL7026014.1"/>
    <property type="molecule type" value="Genomic_DNA"/>
</dbReference>
<keyword evidence="3" id="KW-1185">Reference proteome</keyword>
<sequence>MAEMYKNIETPVMNLLDDCLIHIFQQLDIRIDRDSFGLTCRRWLHIQNTSRRSVKLCCSVTTYGSSRLTQGSFNVSAFHVYKLLTRFPYLTSLSLSGCTELPDSGLSQLEFFGSSLQSLCLACCFQITDTGFSLVASGCSNLKSVDLYRCNITDIGLTAIAKSCLSLQTVNLSYCTKISDCGVRFLSQKCRQLRSLVMSHCRSITGSGFNGCSETLVHVEADSCKLEPDGISGLVSGGGLEYLNLSGLFWSIHGDGLARIGQGSAVHLRVLNLRMCRDATNEAIMMISKGCPALQEWSLAFCHEITITGWVAIGWNCNNLEVLHVNRCRNFCDGGLQALQDGCKNLSKLHMNHCVRVTQLAVESFKCRRSSVVISQEEAVHIFPSFNFTDGNG</sequence>
<dbReference type="GO" id="GO:0031146">
    <property type="term" value="P:SCF-dependent proteasomal ubiquitin-dependent protein catabolic process"/>
    <property type="evidence" value="ECO:0007669"/>
    <property type="project" value="TreeGrafter"/>
</dbReference>
<dbReference type="Pfam" id="PF25372">
    <property type="entry name" value="DUF7885"/>
    <property type="match status" value="1"/>
</dbReference>
<evidence type="ECO:0000313" key="3">
    <source>
        <dbReference type="Proteomes" id="UP001177140"/>
    </source>
</evidence>
<feature type="domain" description="F-box/LRR-repeat protein 15-like leucin rich repeat" evidence="1">
    <location>
        <begin position="127"/>
        <end position="362"/>
    </location>
</feature>
<dbReference type="InterPro" id="IPR006553">
    <property type="entry name" value="Leu-rich_rpt_Cys-con_subtyp"/>
</dbReference>
<dbReference type="CDD" id="cd22159">
    <property type="entry name" value="F-box_AtTIR1-like"/>
    <property type="match status" value="1"/>
</dbReference>
<comment type="caution">
    <text evidence="2">The sequence shown here is derived from an EMBL/GenBank/DDBJ whole genome shotgun (WGS) entry which is preliminary data.</text>
</comment>
<proteinExistence type="predicted"/>
<dbReference type="Proteomes" id="UP001177140">
    <property type="component" value="Unassembled WGS sequence"/>
</dbReference>
<name>A0AA41UZG9_PAPNU</name>
<evidence type="ECO:0000259" key="1">
    <source>
        <dbReference type="Pfam" id="PF25372"/>
    </source>
</evidence>
<dbReference type="Gene3D" id="3.80.10.10">
    <property type="entry name" value="Ribonuclease Inhibitor"/>
    <property type="match status" value="1"/>
</dbReference>
<dbReference type="PANTHER" id="PTHR13318:SF95">
    <property type="entry name" value="F-BOX PROTEIN YLR352W"/>
    <property type="match status" value="1"/>
</dbReference>
<accession>A0AA41UZG9</accession>
<dbReference type="InterPro" id="IPR032675">
    <property type="entry name" value="LRR_dom_sf"/>
</dbReference>
<evidence type="ECO:0000313" key="2">
    <source>
        <dbReference type="EMBL" id="MCL7026014.1"/>
    </source>
</evidence>
<dbReference type="Gene3D" id="1.20.1280.50">
    <property type="match status" value="1"/>
</dbReference>
<dbReference type="InterPro" id="IPR057207">
    <property type="entry name" value="FBXL15_LRR"/>
</dbReference>
<dbReference type="AlphaFoldDB" id="A0AA41UZG9"/>
<dbReference type="SUPFAM" id="SSF52047">
    <property type="entry name" value="RNI-like"/>
    <property type="match status" value="1"/>
</dbReference>
<gene>
    <name evidence="2" type="ORF">MKW94_021588</name>
</gene>
<dbReference type="GO" id="GO:0019005">
    <property type="term" value="C:SCF ubiquitin ligase complex"/>
    <property type="evidence" value="ECO:0007669"/>
    <property type="project" value="TreeGrafter"/>
</dbReference>